<name>A0A6A4QM34_LUPAL</name>
<dbReference type="PANTHER" id="PTHR43009">
    <property type="entry name" value="HOMOGENTISATE SOLANESYLTRANSFERASE, CHLOROPLASTIC"/>
    <property type="match status" value="1"/>
</dbReference>
<keyword evidence="5" id="KW-1185">Reference proteome</keyword>
<keyword evidence="3 4" id="KW-0808">Transferase</keyword>
<reference evidence="5" key="1">
    <citation type="journal article" date="2020" name="Nat. Commun.">
        <title>Genome sequence of the cluster root forming white lupin.</title>
        <authorList>
            <person name="Hufnagel B."/>
            <person name="Marques A."/>
            <person name="Soriano A."/>
            <person name="Marques L."/>
            <person name="Divol F."/>
            <person name="Doumas P."/>
            <person name="Sallet E."/>
            <person name="Mancinotti D."/>
            <person name="Carrere S."/>
            <person name="Marande W."/>
            <person name="Arribat S."/>
            <person name="Keller J."/>
            <person name="Huneau C."/>
            <person name="Blein T."/>
            <person name="Aime D."/>
            <person name="Laguerre M."/>
            <person name="Taylor J."/>
            <person name="Schubert V."/>
            <person name="Nelson M."/>
            <person name="Geu-Flores F."/>
            <person name="Crespi M."/>
            <person name="Gallardo-Guerrero K."/>
            <person name="Delaux P.-M."/>
            <person name="Salse J."/>
            <person name="Berges H."/>
            <person name="Guyot R."/>
            <person name="Gouzy J."/>
            <person name="Peret B."/>
        </authorList>
    </citation>
    <scope>NUCLEOTIDE SEQUENCE [LARGE SCALE GENOMIC DNA]</scope>
    <source>
        <strain evidence="5">cv. Amiga</strain>
    </source>
</reference>
<proteinExistence type="inferred from homology"/>
<comment type="similarity">
    <text evidence="2">Belongs to the UbiA prenyltransferase family.</text>
</comment>
<protein>
    <submittedName>
        <fullName evidence="4">Putative naringenin 8-dimethylallyltransferase</fullName>
    </submittedName>
</protein>
<dbReference type="GO" id="GO:0016740">
    <property type="term" value="F:transferase activity"/>
    <property type="evidence" value="ECO:0007669"/>
    <property type="project" value="UniProtKB-KW"/>
</dbReference>
<dbReference type="OrthoDB" id="1502398at2759"/>
<evidence type="ECO:0000313" key="4">
    <source>
        <dbReference type="EMBL" id="KAE9614733.1"/>
    </source>
</evidence>
<evidence type="ECO:0000256" key="3">
    <source>
        <dbReference type="ARBA" id="ARBA00022679"/>
    </source>
</evidence>
<sequence>MMSTSMSLLAVEKLSDLSLTFVTGWLQIMVATICKHIFNGGLNQLSDVEIDKA</sequence>
<dbReference type="AlphaFoldDB" id="A0A6A4QM34"/>
<evidence type="ECO:0000313" key="5">
    <source>
        <dbReference type="Proteomes" id="UP000447434"/>
    </source>
</evidence>
<comment type="caution">
    <text evidence="4">The sequence shown here is derived from an EMBL/GenBank/DDBJ whole genome shotgun (WGS) entry which is preliminary data.</text>
</comment>
<gene>
    <name evidence="4" type="ORF">Lalb_Chr04g0247821</name>
</gene>
<evidence type="ECO:0000256" key="2">
    <source>
        <dbReference type="ARBA" id="ARBA00005985"/>
    </source>
</evidence>
<accession>A0A6A4QM34</accession>
<organism evidence="4 5">
    <name type="scientific">Lupinus albus</name>
    <name type="common">White lupine</name>
    <name type="synonym">Lupinus termis</name>
    <dbReference type="NCBI Taxonomy" id="3870"/>
    <lineage>
        <taxon>Eukaryota</taxon>
        <taxon>Viridiplantae</taxon>
        <taxon>Streptophyta</taxon>
        <taxon>Embryophyta</taxon>
        <taxon>Tracheophyta</taxon>
        <taxon>Spermatophyta</taxon>
        <taxon>Magnoliopsida</taxon>
        <taxon>eudicotyledons</taxon>
        <taxon>Gunneridae</taxon>
        <taxon>Pentapetalae</taxon>
        <taxon>rosids</taxon>
        <taxon>fabids</taxon>
        <taxon>Fabales</taxon>
        <taxon>Fabaceae</taxon>
        <taxon>Papilionoideae</taxon>
        <taxon>50 kb inversion clade</taxon>
        <taxon>genistoids sensu lato</taxon>
        <taxon>core genistoids</taxon>
        <taxon>Genisteae</taxon>
        <taxon>Lupinus</taxon>
    </lineage>
</organism>
<comment type="subcellular location">
    <subcellularLocation>
        <location evidence="1">Plastid</location>
        <location evidence="1">Chloroplast membrane</location>
        <topology evidence="1">Multi-pass membrane protein</topology>
    </subcellularLocation>
</comment>
<dbReference type="EMBL" id="WOCE01000004">
    <property type="protein sequence ID" value="KAE9614733.1"/>
    <property type="molecule type" value="Genomic_DNA"/>
</dbReference>
<dbReference type="Proteomes" id="UP000447434">
    <property type="component" value="Chromosome 4"/>
</dbReference>
<evidence type="ECO:0000256" key="1">
    <source>
        <dbReference type="ARBA" id="ARBA00004508"/>
    </source>
</evidence>
<dbReference type="PANTHER" id="PTHR43009:SF7">
    <property type="entry name" value="HOMOGENTISATE GERANYLGERANYLTRANSFERASE, CHLOROPLASTIC"/>
    <property type="match status" value="1"/>
</dbReference>